<dbReference type="PANTHER" id="PTHR31390">
    <property type="entry name" value="EXPRESSED PROTEIN"/>
    <property type="match status" value="1"/>
</dbReference>
<organism evidence="2 3">
    <name type="scientific">Castilleja foliolosa</name>
    <dbReference type="NCBI Taxonomy" id="1961234"/>
    <lineage>
        <taxon>Eukaryota</taxon>
        <taxon>Viridiplantae</taxon>
        <taxon>Streptophyta</taxon>
        <taxon>Embryophyta</taxon>
        <taxon>Tracheophyta</taxon>
        <taxon>Spermatophyta</taxon>
        <taxon>Magnoliopsida</taxon>
        <taxon>eudicotyledons</taxon>
        <taxon>Gunneridae</taxon>
        <taxon>Pentapetalae</taxon>
        <taxon>asterids</taxon>
        <taxon>lamiids</taxon>
        <taxon>Lamiales</taxon>
        <taxon>Orobanchaceae</taxon>
        <taxon>Pedicularideae</taxon>
        <taxon>Castillejinae</taxon>
        <taxon>Castilleja</taxon>
    </lineage>
</organism>
<dbReference type="PANTHER" id="PTHR31390:SF12">
    <property type="entry name" value="PUTATIVE (DUF3527)-RELATED"/>
    <property type="match status" value="1"/>
</dbReference>
<feature type="compositionally biased region" description="Low complexity" evidence="1">
    <location>
        <begin position="396"/>
        <end position="406"/>
    </location>
</feature>
<feature type="region of interest" description="Disordered" evidence="1">
    <location>
        <begin position="327"/>
        <end position="439"/>
    </location>
</feature>
<proteinExistence type="predicted"/>
<gene>
    <name evidence="2" type="ORF">CASFOL_015658</name>
</gene>
<evidence type="ECO:0000256" key="1">
    <source>
        <dbReference type="SAM" id="MobiDB-lite"/>
    </source>
</evidence>
<name>A0ABD3DIK4_9LAMI</name>
<evidence type="ECO:0000313" key="3">
    <source>
        <dbReference type="Proteomes" id="UP001632038"/>
    </source>
</evidence>
<feature type="compositionally biased region" description="Polar residues" evidence="1">
    <location>
        <begin position="327"/>
        <end position="342"/>
    </location>
</feature>
<feature type="compositionally biased region" description="Basic and acidic residues" evidence="1">
    <location>
        <begin position="407"/>
        <end position="426"/>
    </location>
</feature>
<comment type="caution">
    <text evidence="2">The sequence shown here is derived from an EMBL/GenBank/DDBJ whole genome shotgun (WGS) entry which is preliminary data.</text>
</comment>
<evidence type="ECO:0000313" key="2">
    <source>
        <dbReference type="EMBL" id="KAL3640690.1"/>
    </source>
</evidence>
<feature type="region of interest" description="Disordered" evidence="1">
    <location>
        <begin position="1"/>
        <end position="86"/>
    </location>
</feature>
<dbReference type="Proteomes" id="UP001632038">
    <property type="component" value="Unassembled WGS sequence"/>
</dbReference>
<accession>A0ABD3DIK4</accession>
<dbReference type="Pfam" id="PF12043">
    <property type="entry name" value="DUF3527"/>
    <property type="match status" value="2"/>
</dbReference>
<dbReference type="InterPro" id="IPR021916">
    <property type="entry name" value="DUF3527"/>
</dbReference>
<feature type="compositionally biased region" description="Polar residues" evidence="1">
    <location>
        <begin position="134"/>
        <end position="156"/>
    </location>
</feature>
<keyword evidence="3" id="KW-1185">Reference proteome</keyword>
<protein>
    <submittedName>
        <fullName evidence="2">Uncharacterized protein</fullName>
    </submittedName>
</protein>
<feature type="region of interest" description="Disordered" evidence="1">
    <location>
        <begin position="133"/>
        <end position="238"/>
    </location>
</feature>
<feature type="compositionally biased region" description="Basic and acidic residues" evidence="1">
    <location>
        <begin position="197"/>
        <end position="226"/>
    </location>
</feature>
<dbReference type="AlphaFoldDB" id="A0ABD3DIK4"/>
<dbReference type="EMBL" id="JAVIJP010000017">
    <property type="protein sequence ID" value="KAL3640690.1"/>
    <property type="molecule type" value="Genomic_DNA"/>
</dbReference>
<sequence length="741" mass="81710">MPPVMKPTPIIVRTYKGTEKSSLSQDENEIRHSFGQPYLDTRKLESGKQNPNTKKVSSSSKSSEQFARKPRPGNRTSDDDDDNELVKYMSNLPCFLQQQMEKETNTQEKALNFGVLDWNRLEKWKYTERMPAKYSSQKIGQNSKRQSSSHVRNLSTGKMVDPQGSRFGSPKEDKYTELVKSKGKESCDQESIGTVRLQDHFHQRGKSYDESRKSDPSKETVSEKESSNNSNNTSDPQNIVLIQPKHFPRSSSESCPSTEMAGNRLADFLTPQEFTSADLSAVSFLKASEKKGAELSEHVTLKERARSPMRRLSFDLGRMSRSLSFKDNSAVPQLGSTYTSAKSGPARPEIPSGVNKFKSDRTNASGRAKSSPLRRLLDPLMKRKGAHHPAENETISSPGSKGPSQGKKPDESALQKGPSQDRKHDGLTLPKVPSQDRMSDGSTLQALLQLTFKNGLPFFKLVVNNTNDMLAAAVKRLPTSGKADPCLVYAFYAVREIKKKCVTWMNQGSKSCGLGYNIVGQMNISSSGDCESRECVLYGVDPGQVDKQTLAHVPDKEIAAVVVRNSSKMIHNDTTKDSSGIVVILPGGVHGVPTKCELSSLINRYGGPCDCGGWDVGCKLRVLMDNKKPGLMPSDIIDHINLYLEGGEKGNKPIFSLKPFRNGYYSIEFDASISLIDAFATCVAYITCLKFPELTDSKSTSSTEKFSEAIITGTDKKTATAFQEQLPAYATYPPLSPVGRI</sequence>
<reference evidence="3" key="1">
    <citation type="journal article" date="2024" name="IScience">
        <title>Strigolactones Initiate the Formation of Haustorium-like Structures in Castilleja.</title>
        <authorList>
            <person name="Buerger M."/>
            <person name="Peterson D."/>
            <person name="Chory J."/>
        </authorList>
    </citation>
    <scope>NUCLEOTIDE SEQUENCE [LARGE SCALE GENOMIC DNA]</scope>
</reference>
<feature type="compositionally biased region" description="Basic and acidic residues" evidence="1">
    <location>
        <begin position="169"/>
        <end position="187"/>
    </location>
</feature>
<feature type="compositionally biased region" description="Low complexity" evidence="1">
    <location>
        <begin position="54"/>
        <end position="63"/>
    </location>
</feature>